<dbReference type="AlphaFoldDB" id="B4JYW4"/>
<dbReference type="InParanoid" id="B4JYW4"/>
<gene>
    <name evidence="1" type="primary">Dgri\GH22377</name>
    <name evidence="1" type="ORF">Dgri_GH22377</name>
</gene>
<evidence type="ECO:0000313" key="2">
    <source>
        <dbReference type="Proteomes" id="UP000001070"/>
    </source>
</evidence>
<sequence length="82" mass="9295">MPYAIKCLLDIQEDGRAVLLIFQGLEDVLYYSMKLLWCTKVMPEAKLMITEWRSGVCESRLDDSSAKGVNRPCISSEYADAD</sequence>
<organism evidence="2">
    <name type="scientific">Drosophila grimshawi</name>
    <name type="common">Hawaiian fruit fly</name>
    <name type="synonym">Idiomyia grimshawi</name>
    <dbReference type="NCBI Taxonomy" id="7222"/>
    <lineage>
        <taxon>Eukaryota</taxon>
        <taxon>Metazoa</taxon>
        <taxon>Ecdysozoa</taxon>
        <taxon>Arthropoda</taxon>
        <taxon>Hexapoda</taxon>
        <taxon>Insecta</taxon>
        <taxon>Pterygota</taxon>
        <taxon>Neoptera</taxon>
        <taxon>Endopterygota</taxon>
        <taxon>Diptera</taxon>
        <taxon>Brachycera</taxon>
        <taxon>Muscomorpha</taxon>
        <taxon>Ephydroidea</taxon>
        <taxon>Drosophilidae</taxon>
        <taxon>Drosophila</taxon>
        <taxon>Hawaiian Drosophila</taxon>
    </lineage>
</organism>
<accession>B4JYW4</accession>
<proteinExistence type="predicted"/>
<reference evidence="1 2" key="1">
    <citation type="journal article" date="2007" name="Nature">
        <title>Evolution of genes and genomes on the Drosophila phylogeny.</title>
        <authorList>
            <consortium name="Drosophila 12 Genomes Consortium"/>
            <person name="Clark A.G."/>
            <person name="Eisen M.B."/>
            <person name="Smith D.R."/>
            <person name="Bergman C.M."/>
            <person name="Oliver B."/>
            <person name="Markow T.A."/>
            <person name="Kaufman T.C."/>
            <person name="Kellis M."/>
            <person name="Gelbart W."/>
            <person name="Iyer V.N."/>
            <person name="Pollard D.A."/>
            <person name="Sackton T.B."/>
            <person name="Larracuente A.M."/>
            <person name="Singh N.D."/>
            <person name="Abad J.P."/>
            <person name="Abt D.N."/>
            <person name="Adryan B."/>
            <person name="Aguade M."/>
            <person name="Akashi H."/>
            <person name="Anderson W.W."/>
            <person name="Aquadro C.F."/>
            <person name="Ardell D.H."/>
            <person name="Arguello R."/>
            <person name="Artieri C.G."/>
            <person name="Barbash D.A."/>
            <person name="Barker D."/>
            <person name="Barsanti P."/>
            <person name="Batterham P."/>
            <person name="Batzoglou S."/>
            <person name="Begun D."/>
            <person name="Bhutkar A."/>
            <person name="Blanco E."/>
            <person name="Bosak S.A."/>
            <person name="Bradley R.K."/>
            <person name="Brand A.D."/>
            <person name="Brent M.R."/>
            <person name="Brooks A.N."/>
            <person name="Brown R.H."/>
            <person name="Butlin R.K."/>
            <person name="Caggese C."/>
            <person name="Calvi B.R."/>
            <person name="Bernardo de Carvalho A."/>
            <person name="Caspi A."/>
            <person name="Castrezana S."/>
            <person name="Celniker S.E."/>
            <person name="Chang J.L."/>
            <person name="Chapple C."/>
            <person name="Chatterji S."/>
            <person name="Chinwalla A."/>
            <person name="Civetta A."/>
            <person name="Clifton S.W."/>
            <person name="Comeron J.M."/>
            <person name="Costello J.C."/>
            <person name="Coyne J.A."/>
            <person name="Daub J."/>
            <person name="David R.G."/>
            <person name="Delcher A.L."/>
            <person name="Delehaunty K."/>
            <person name="Do C.B."/>
            <person name="Ebling H."/>
            <person name="Edwards K."/>
            <person name="Eickbush T."/>
            <person name="Evans J.D."/>
            <person name="Filipski A."/>
            <person name="Findeiss S."/>
            <person name="Freyhult E."/>
            <person name="Fulton L."/>
            <person name="Fulton R."/>
            <person name="Garcia A.C."/>
            <person name="Gardiner A."/>
            <person name="Garfield D.A."/>
            <person name="Garvin B.E."/>
            <person name="Gibson G."/>
            <person name="Gilbert D."/>
            <person name="Gnerre S."/>
            <person name="Godfrey J."/>
            <person name="Good R."/>
            <person name="Gotea V."/>
            <person name="Gravely B."/>
            <person name="Greenberg A.J."/>
            <person name="Griffiths-Jones S."/>
            <person name="Gross S."/>
            <person name="Guigo R."/>
            <person name="Gustafson E.A."/>
            <person name="Haerty W."/>
            <person name="Hahn M.W."/>
            <person name="Halligan D.L."/>
            <person name="Halpern A.L."/>
            <person name="Halter G.M."/>
            <person name="Han M.V."/>
            <person name="Heger A."/>
            <person name="Hillier L."/>
            <person name="Hinrichs A.S."/>
            <person name="Holmes I."/>
            <person name="Hoskins R.A."/>
            <person name="Hubisz M.J."/>
            <person name="Hultmark D."/>
            <person name="Huntley M.A."/>
            <person name="Jaffe D.B."/>
            <person name="Jagadeeshan S."/>
            <person name="Jeck W.R."/>
            <person name="Johnson J."/>
            <person name="Jones C.D."/>
            <person name="Jordan W.C."/>
            <person name="Karpen G.H."/>
            <person name="Kataoka E."/>
            <person name="Keightley P.D."/>
            <person name="Kheradpour P."/>
            <person name="Kirkness E.F."/>
            <person name="Koerich L.B."/>
            <person name="Kristiansen K."/>
            <person name="Kudrna D."/>
            <person name="Kulathinal R.J."/>
            <person name="Kumar S."/>
            <person name="Kwok R."/>
            <person name="Lander E."/>
            <person name="Langley C.H."/>
            <person name="Lapoint R."/>
            <person name="Lazzaro B.P."/>
            <person name="Lee S.J."/>
            <person name="Levesque L."/>
            <person name="Li R."/>
            <person name="Lin C.F."/>
            <person name="Lin M.F."/>
            <person name="Lindblad-Toh K."/>
            <person name="Llopart A."/>
            <person name="Long M."/>
            <person name="Low L."/>
            <person name="Lozovsky E."/>
            <person name="Lu J."/>
            <person name="Luo M."/>
            <person name="Machado C.A."/>
            <person name="Makalowski W."/>
            <person name="Marzo M."/>
            <person name="Matsuda M."/>
            <person name="Matzkin L."/>
            <person name="McAllister B."/>
            <person name="McBride C.S."/>
            <person name="McKernan B."/>
            <person name="McKernan K."/>
            <person name="Mendez-Lago M."/>
            <person name="Minx P."/>
            <person name="Mollenhauer M.U."/>
            <person name="Montooth K."/>
            <person name="Mount S.M."/>
            <person name="Mu X."/>
            <person name="Myers E."/>
            <person name="Negre B."/>
            <person name="Newfeld S."/>
            <person name="Nielsen R."/>
            <person name="Noor M.A."/>
            <person name="O'Grady P."/>
            <person name="Pachter L."/>
            <person name="Papaceit M."/>
            <person name="Parisi M.J."/>
            <person name="Parisi M."/>
            <person name="Parts L."/>
            <person name="Pedersen J.S."/>
            <person name="Pesole G."/>
            <person name="Phillippy A.M."/>
            <person name="Ponting C.P."/>
            <person name="Pop M."/>
            <person name="Porcelli D."/>
            <person name="Powell J.R."/>
            <person name="Prohaska S."/>
            <person name="Pruitt K."/>
            <person name="Puig M."/>
            <person name="Quesneville H."/>
            <person name="Ram K.R."/>
            <person name="Rand D."/>
            <person name="Rasmussen M.D."/>
            <person name="Reed L.K."/>
            <person name="Reenan R."/>
            <person name="Reily A."/>
            <person name="Remington K.A."/>
            <person name="Rieger T.T."/>
            <person name="Ritchie M.G."/>
            <person name="Robin C."/>
            <person name="Rogers Y.H."/>
            <person name="Rohde C."/>
            <person name="Rozas J."/>
            <person name="Rubenfield M.J."/>
            <person name="Ruiz A."/>
            <person name="Russo S."/>
            <person name="Salzberg S.L."/>
            <person name="Sanchez-Gracia A."/>
            <person name="Saranga D.J."/>
            <person name="Sato H."/>
            <person name="Schaeffer S.W."/>
            <person name="Schatz M.C."/>
            <person name="Schlenke T."/>
            <person name="Schwartz R."/>
            <person name="Segarra C."/>
            <person name="Singh R.S."/>
            <person name="Sirot L."/>
            <person name="Sirota M."/>
            <person name="Sisneros N.B."/>
            <person name="Smith C.D."/>
            <person name="Smith T.F."/>
            <person name="Spieth J."/>
            <person name="Stage D.E."/>
            <person name="Stark A."/>
            <person name="Stephan W."/>
            <person name="Strausberg R.L."/>
            <person name="Strempel S."/>
            <person name="Sturgill D."/>
            <person name="Sutton G."/>
            <person name="Sutton G.G."/>
            <person name="Tao W."/>
            <person name="Teichmann S."/>
            <person name="Tobari Y.N."/>
            <person name="Tomimura Y."/>
            <person name="Tsolas J.M."/>
            <person name="Valente V.L."/>
            <person name="Venter E."/>
            <person name="Venter J.C."/>
            <person name="Vicario S."/>
            <person name="Vieira F.G."/>
            <person name="Vilella A.J."/>
            <person name="Villasante A."/>
            <person name="Walenz B."/>
            <person name="Wang J."/>
            <person name="Wasserman M."/>
            <person name="Watts T."/>
            <person name="Wilson D."/>
            <person name="Wilson R.K."/>
            <person name="Wing R.A."/>
            <person name="Wolfner M.F."/>
            <person name="Wong A."/>
            <person name="Wong G.K."/>
            <person name="Wu C.I."/>
            <person name="Wu G."/>
            <person name="Yamamoto D."/>
            <person name="Yang H.P."/>
            <person name="Yang S.P."/>
            <person name="Yorke J.A."/>
            <person name="Yoshida K."/>
            <person name="Zdobnov E."/>
            <person name="Zhang P."/>
            <person name="Zhang Y."/>
            <person name="Zimin A.V."/>
            <person name="Baldwin J."/>
            <person name="Abdouelleil A."/>
            <person name="Abdulkadir J."/>
            <person name="Abebe A."/>
            <person name="Abera B."/>
            <person name="Abreu J."/>
            <person name="Acer S.C."/>
            <person name="Aftuck L."/>
            <person name="Alexander A."/>
            <person name="An P."/>
            <person name="Anderson E."/>
            <person name="Anderson S."/>
            <person name="Arachi H."/>
            <person name="Azer M."/>
            <person name="Bachantsang P."/>
            <person name="Barry A."/>
            <person name="Bayul T."/>
            <person name="Berlin A."/>
            <person name="Bessette D."/>
            <person name="Bloom T."/>
            <person name="Blye J."/>
            <person name="Boguslavskiy L."/>
            <person name="Bonnet C."/>
            <person name="Boukhgalter B."/>
            <person name="Bourzgui I."/>
            <person name="Brown A."/>
            <person name="Cahill P."/>
            <person name="Channer S."/>
            <person name="Cheshatsang Y."/>
            <person name="Chuda L."/>
            <person name="Citroen M."/>
            <person name="Collymore A."/>
            <person name="Cooke P."/>
            <person name="Costello M."/>
            <person name="D'Aco K."/>
            <person name="Daza R."/>
            <person name="De Haan G."/>
            <person name="DeGray S."/>
            <person name="DeMaso C."/>
            <person name="Dhargay N."/>
            <person name="Dooley K."/>
            <person name="Dooley E."/>
            <person name="Doricent M."/>
            <person name="Dorje P."/>
            <person name="Dorjee K."/>
            <person name="Dupes A."/>
            <person name="Elong R."/>
            <person name="Falk J."/>
            <person name="Farina A."/>
            <person name="Faro S."/>
            <person name="Ferguson D."/>
            <person name="Fisher S."/>
            <person name="Foley C.D."/>
            <person name="Franke A."/>
            <person name="Friedrich D."/>
            <person name="Gadbois L."/>
            <person name="Gearin G."/>
            <person name="Gearin C.R."/>
            <person name="Giannoukos G."/>
            <person name="Goode T."/>
            <person name="Graham J."/>
            <person name="Grandbois E."/>
            <person name="Grewal S."/>
            <person name="Gyaltsen K."/>
            <person name="Hafez N."/>
            <person name="Hagos B."/>
            <person name="Hall J."/>
            <person name="Henson C."/>
            <person name="Hollinger A."/>
            <person name="Honan T."/>
            <person name="Huard M.D."/>
            <person name="Hughes L."/>
            <person name="Hurhula B."/>
            <person name="Husby M.E."/>
            <person name="Kamat A."/>
            <person name="Kanga B."/>
            <person name="Kashin S."/>
            <person name="Khazanovich D."/>
            <person name="Kisner P."/>
            <person name="Lance K."/>
            <person name="Lara M."/>
            <person name="Lee W."/>
            <person name="Lennon N."/>
            <person name="Letendre F."/>
            <person name="LeVine R."/>
            <person name="Lipovsky A."/>
            <person name="Liu X."/>
            <person name="Liu J."/>
            <person name="Liu S."/>
            <person name="Lokyitsang T."/>
            <person name="Lokyitsang Y."/>
            <person name="Lubonja R."/>
            <person name="Lui A."/>
            <person name="MacDonald P."/>
            <person name="Magnisalis V."/>
            <person name="Maru K."/>
            <person name="Matthews C."/>
            <person name="McCusker W."/>
            <person name="McDonough S."/>
            <person name="Mehta T."/>
            <person name="Meldrim J."/>
            <person name="Meneus L."/>
            <person name="Mihai O."/>
            <person name="Mihalev A."/>
            <person name="Mihova T."/>
            <person name="Mittelman R."/>
            <person name="Mlenga V."/>
            <person name="Montmayeur A."/>
            <person name="Mulrain L."/>
            <person name="Navidi A."/>
            <person name="Naylor J."/>
            <person name="Negash T."/>
            <person name="Nguyen T."/>
            <person name="Nguyen N."/>
            <person name="Nicol R."/>
            <person name="Norbu C."/>
            <person name="Norbu N."/>
            <person name="Novod N."/>
            <person name="O'Neill B."/>
            <person name="Osman S."/>
            <person name="Markiewicz E."/>
            <person name="Oyono O.L."/>
            <person name="Patti C."/>
            <person name="Phunkhang P."/>
            <person name="Pierre F."/>
            <person name="Priest M."/>
            <person name="Raghuraman S."/>
            <person name="Rege F."/>
            <person name="Reyes R."/>
            <person name="Rise C."/>
            <person name="Rogov P."/>
            <person name="Ross K."/>
            <person name="Ryan E."/>
            <person name="Settipalli S."/>
            <person name="Shea T."/>
            <person name="Sherpa N."/>
            <person name="Shi L."/>
            <person name="Shih D."/>
            <person name="Sparrow T."/>
            <person name="Spaulding J."/>
            <person name="Stalker J."/>
            <person name="Stange-Thomann N."/>
            <person name="Stavropoulos S."/>
            <person name="Stone C."/>
            <person name="Strader C."/>
            <person name="Tesfaye S."/>
            <person name="Thomson T."/>
            <person name="Thoulutsang Y."/>
            <person name="Thoulutsang D."/>
            <person name="Topham K."/>
            <person name="Topping I."/>
            <person name="Tsamla T."/>
            <person name="Vassiliev H."/>
            <person name="Vo A."/>
            <person name="Wangchuk T."/>
            <person name="Wangdi T."/>
            <person name="Weiand M."/>
            <person name="Wilkinson J."/>
            <person name="Wilson A."/>
            <person name="Yadav S."/>
            <person name="Young G."/>
            <person name="Yu Q."/>
            <person name="Zembek L."/>
            <person name="Zhong D."/>
            <person name="Zimmer A."/>
            <person name="Zwirko Z."/>
            <person name="Jaffe D.B."/>
            <person name="Alvarez P."/>
            <person name="Brockman W."/>
            <person name="Butler J."/>
            <person name="Chin C."/>
            <person name="Gnerre S."/>
            <person name="Grabherr M."/>
            <person name="Kleber M."/>
            <person name="Mauceli E."/>
            <person name="MacCallum I."/>
        </authorList>
    </citation>
    <scope>NUCLEOTIDE SEQUENCE [LARGE SCALE GENOMIC DNA]</scope>
    <source>
        <strain evidence="2">Tucson 15287-2541.00</strain>
    </source>
</reference>
<protein>
    <submittedName>
        <fullName evidence="1">GH22377</fullName>
    </submittedName>
</protein>
<evidence type="ECO:0000313" key="1">
    <source>
        <dbReference type="EMBL" id="EDV98579.1"/>
    </source>
</evidence>
<dbReference type="EMBL" id="CH916378">
    <property type="protein sequence ID" value="EDV98579.1"/>
    <property type="molecule type" value="Genomic_DNA"/>
</dbReference>
<dbReference type="HOGENOM" id="CLU_2560672_0_0_1"/>
<keyword evidence="2" id="KW-1185">Reference proteome</keyword>
<dbReference type="Proteomes" id="UP000001070">
    <property type="component" value="Unassembled WGS sequence"/>
</dbReference>
<name>B4JYW4_DROGR</name>